<sequence>MGTYINPGNAAFREAVNSRIYIDKSKLITYTNSVLNTTQKNICVSRPRRFGKSMSADMLVAYYSKGCDSAGLFAGRKVEREDGFKLHLNRHQVLRLDVQQFLESRCDLDTFISQIEHAVLEELIEEFPDCTGFNTESRLKFALNKIYNQTGKGFIFIIDEWDCVLRLAKERKDVQKDYLDFLRGLFKGQTYVDLAYMTGILPIKKYGDHSAINIFDEYSMISPKNLGEYFGFTEEEVQEQCTQYDVDYAEVEKWYDGYHLGKLHIYNPKSVVDVLMWKEFQSYWTGTETYEALKIYIDMNFDGLREAVIKMLGGGNCKIDPSTFQNDMTTFQIKDDVLTLLVHLGYLTYDKKNGTVLIPNQEITQEFMRAVKVSGWDGLIQSISHSESLLQSTWNCDENAVANGIAAIHNETASMLKYNDENALTCVLLIAYYSAKSCYMNPIMELPSGKGFADVVYLPKRDRNVPALVVELKWDQSAEGAISQIREKGYADWVKGYTGDVLLVGVNYSKDTKEHQCKIEMLGETLR</sequence>
<evidence type="ECO:0000259" key="1">
    <source>
        <dbReference type="Pfam" id="PF09820"/>
    </source>
</evidence>
<comment type="caution">
    <text evidence="2">The sequence shown here is derived from an EMBL/GenBank/DDBJ whole genome shotgun (WGS) entry which is preliminary data.</text>
</comment>
<dbReference type="SUPFAM" id="SSF52540">
    <property type="entry name" value="P-loop containing nucleoside triphosphate hydrolases"/>
    <property type="match status" value="1"/>
</dbReference>
<name>A0A9X5C6W9_9FIRM</name>
<dbReference type="PANTHER" id="PTHR34825:SF1">
    <property type="entry name" value="AAA-ATPASE-LIKE DOMAIN-CONTAINING PROTEIN"/>
    <property type="match status" value="1"/>
</dbReference>
<proteinExistence type="predicted"/>
<dbReference type="InterPro" id="IPR012547">
    <property type="entry name" value="PDDEXK_9"/>
</dbReference>
<evidence type="ECO:0000313" key="3">
    <source>
        <dbReference type="Proteomes" id="UP000474104"/>
    </source>
</evidence>
<dbReference type="InterPro" id="IPR027417">
    <property type="entry name" value="P-loop_NTPase"/>
</dbReference>
<gene>
    <name evidence="2" type="ORF">FMM80_08395</name>
</gene>
<dbReference type="RefSeq" id="WP_004071983.1">
    <property type="nucleotide sequence ID" value="NZ_VIRB01000055.1"/>
</dbReference>
<dbReference type="PANTHER" id="PTHR34825">
    <property type="entry name" value="CONSERVED PROTEIN, WITH A WEAK D-GALACTARATE DEHYDRATASE/ALTRONATE HYDROLASE DOMAIN"/>
    <property type="match status" value="1"/>
</dbReference>
<dbReference type="Pfam" id="PF09820">
    <property type="entry name" value="AAA-ATPase_like"/>
    <property type="match status" value="1"/>
</dbReference>
<organism evidence="2 3">
    <name type="scientific">Schaedlerella arabinosiphila</name>
    <dbReference type="NCBI Taxonomy" id="2044587"/>
    <lineage>
        <taxon>Bacteria</taxon>
        <taxon>Bacillati</taxon>
        <taxon>Bacillota</taxon>
        <taxon>Clostridia</taxon>
        <taxon>Lachnospirales</taxon>
        <taxon>Lachnospiraceae</taxon>
        <taxon>Schaedlerella</taxon>
    </lineage>
</organism>
<dbReference type="Pfam" id="PF08011">
    <property type="entry name" value="PDDEXK_9"/>
    <property type="match status" value="1"/>
</dbReference>
<dbReference type="EMBL" id="VIRB01000055">
    <property type="protein sequence ID" value="NDO68698.1"/>
    <property type="molecule type" value="Genomic_DNA"/>
</dbReference>
<protein>
    <submittedName>
        <fullName evidence="2">AAA family ATPase</fullName>
    </submittedName>
</protein>
<dbReference type="Proteomes" id="UP000474104">
    <property type="component" value="Unassembled WGS sequence"/>
</dbReference>
<dbReference type="OrthoDB" id="1650748at2"/>
<evidence type="ECO:0000313" key="2">
    <source>
        <dbReference type="EMBL" id="NDO68698.1"/>
    </source>
</evidence>
<dbReference type="InterPro" id="IPR018631">
    <property type="entry name" value="AAA-ATPase-like_dom"/>
</dbReference>
<accession>A0A9X5C6W9</accession>
<dbReference type="AlphaFoldDB" id="A0A9X5C6W9"/>
<feature type="domain" description="AAA-ATPase-like" evidence="1">
    <location>
        <begin position="18"/>
        <end position="205"/>
    </location>
</feature>
<reference evidence="2 3" key="1">
    <citation type="submission" date="2019-07" db="EMBL/GenBank/DDBJ databases">
        <title>Draft genome sequences of 15 bacterial species constituting the stable defined intestinal microbiota of the GM15 gnotobiotic mouse model.</title>
        <authorList>
            <person name="Elie C."/>
            <person name="Mathieu A."/>
            <person name="Saliou A."/>
            <person name="Darnaud M."/>
            <person name="Leulier F."/>
            <person name="Tamellini A."/>
        </authorList>
    </citation>
    <scope>NUCLEOTIDE SEQUENCE [LARGE SCALE GENOMIC DNA]</scope>
    <source>
        <strain evidence="3">ASF 502</strain>
    </source>
</reference>